<evidence type="ECO:0000256" key="5">
    <source>
        <dbReference type="ARBA" id="ARBA00022763"/>
    </source>
</evidence>
<dbReference type="Gene3D" id="3.40.50.300">
    <property type="entry name" value="P-loop containing nucleotide triphosphate hydrolases"/>
    <property type="match status" value="1"/>
</dbReference>
<evidence type="ECO:0000256" key="13">
    <source>
        <dbReference type="ARBA" id="ARBA00042156"/>
    </source>
</evidence>
<evidence type="ECO:0000256" key="3">
    <source>
        <dbReference type="ARBA" id="ARBA00022737"/>
    </source>
</evidence>
<keyword evidence="6" id="KW-0228">DNA excision</keyword>
<dbReference type="KEGG" id="pvo:PVOR_19129"/>
<dbReference type="GO" id="GO:0006281">
    <property type="term" value="P:DNA repair"/>
    <property type="evidence" value="ECO:0007669"/>
    <property type="project" value="UniProtKB-KW"/>
</dbReference>
<evidence type="ECO:0000256" key="12">
    <source>
        <dbReference type="ARBA" id="ARBA00039316"/>
    </source>
</evidence>
<keyword evidence="4" id="KW-0547">Nucleotide-binding</keyword>
<dbReference type="GO" id="GO:0003677">
    <property type="term" value="F:DNA binding"/>
    <property type="evidence" value="ECO:0007669"/>
    <property type="project" value="UniProtKB-KW"/>
</dbReference>
<evidence type="ECO:0000256" key="1">
    <source>
        <dbReference type="ARBA" id="ARBA00004496"/>
    </source>
</evidence>
<name>A0A2R9ST23_9BACL</name>
<evidence type="ECO:0000313" key="15">
    <source>
        <dbReference type="Proteomes" id="UP000003094"/>
    </source>
</evidence>
<dbReference type="GO" id="GO:0005524">
    <property type="term" value="F:ATP binding"/>
    <property type="evidence" value="ECO:0007669"/>
    <property type="project" value="UniProtKB-KW"/>
</dbReference>
<gene>
    <name evidence="14" type="ORF">PVOR_19129</name>
</gene>
<dbReference type="Gene3D" id="1.20.1580.10">
    <property type="entry name" value="ABC transporter ATPase like domain"/>
    <property type="match status" value="1"/>
</dbReference>
<dbReference type="GO" id="GO:0004518">
    <property type="term" value="F:nuclease activity"/>
    <property type="evidence" value="ECO:0007669"/>
    <property type="project" value="UniProtKB-KW"/>
</dbReference>
<reference evidence="14 15" key="1">
    <citation type="journal article" date="2010" name="BMC Genomics">
        <title>Genome sequence of the pattern forming Paenibacillus vortex bacterium reveals potential for thriving in complex environments.</title>
        <authorList>
            <person name="Sirota-Madi A."/>
            <person name="Olender T."/>
            <person name="Helman Y."/>
            <person name="Ingham C."/>
            <person name="Brainis I."/>
            <person name="Roth D."/>
            <person name="Hagi E."/>
            <person name="Brodsky L."/>
            <person name="Leshkowitz D."/>
            <person name="Galatenko V."/>
            <person name="Nikolaev V."/>
            <person name="Mugasimangalam R.C."/>
            <person name="Bransburg-Zabary S."/>
            <person name="Gutnick D.L."/>
            <person name="Lancet D."/>
            <person name="Ben-Jacob E."/>
        </authorList>
    </citation>
    <scope>NUCLEOTIDE SEQUENCE [LARGE SCALE GENOMIC DNA]</scope>
    <source>
        <strain evidence="14 15">V453</strain>
    </source>
</reference>
<dbReference type="GO" id="GO:0005737">
    <property type="term" value="C:cytoplasm"/>
    <property type="evidence" value="ECO:0007669"/>
    <property type="project" value="UniProtKB-SubCell"/>
</dbReference>
<organism evidence="14 15">
    <name type="scientific">Paenibacillus vortex V453</name>
    <dbReference type="NCBI Taxonomy" id="715225"/>
    <lineage>
        <taxon>Bacteria</taxon>
        <taxon>Bacillati</taxon>
        <taxon>Bacillota</taxon>
        <taxon>Bacilli</taxon>
        <taxon>Bacillales</taxon>
        <taxon>Paenibacillaceae</taxon>
        <taxon>Paenibacillus</taxon>
    </lineage>
</organism>
<accession>A0A2R9ST23</accession>
<comment type="caution">
    <text evidence="14">The sequence shown here is derived from an EMBL/GenBank/DDBJ whole genome shotgun (WGS) entry which is preliminary data.</text>
</comment>
<comment type="similarity">
    <text evidence="11">Belongs to the ABC transporter superfamily. UvrA family.</text>
</comment>
<evidence type="ECO:0000256" key="8">
    <source>
        <dbReference type="ARBA" id="ARBA00022881"/>
    </source>
</evidence>
<proteinExistence type="inferred from homology"/>
<keyword evidence="2" id="KW-0963">Cytoplasm</keyword>
<keyword evidence="5" id="KW-0227">DNA damage</keyword>
<evidence type="ECO:0000256" key="11">
    <source>
        <dbReference type="ARBA" id="ARBA00038000"/>
    </source>
</evidence>
<evidence type="ECO:0000256" key="10">
    <source>
        <dbReference type="ARBA" id="ARBA00023204"/>
    </source>
</evidence>
<keyword evidence="7" id="KW-0067">ATP-binding</keyword>
<dbReference type="PANTHER" id="PTHR43152">
    <property type="entry name" value="UVRABC SYSTEM PROTEIN A"/>
    <property type="match status" value="1"/>
</dbReference>
<comment type="subcellular location">
    <subcellularLocation>
        <location evidence="1">Cytoplasm</location>
    </subcellularLocation>
</comment>
<evidence type="ECO:0000256" key="7">
    <source>
        <dbReference type="ARBA" id="ARBA00022840"/>
    </source>
</evidence>
<evidence type="ECO:0000256" key="4">
    <source>
        <dbReference type="ARBA" id="ARBA00022741"/>
    </source>
</evidence>
<keyword evidence="15" id="KW-1185">Reference proteome</keyword>
<evidence type="ECO:0000256" key="6">
    <source>
        <dbReference type="ARBA" id="ARBA00022769"/>
    </source>
</evidence>
<dbReference type="InterPro" id="IPR027417">
    <property type="entry name" value="P-loop_NTPase"/>
</dbReference>
<protein>
    <recommendedName>
        <fullName evidence="12">UvrABC system protein A</fullName>
    </recommendedName>
    <alternativeName>
        <fullName evidence="13">Excinuclease ABC subunit A</fullName>
    </alternativeName>
</protein>
<evidence type="ECO:0000313" key="14">
    <source>
        <dbReference type="EMBL" id="EFU40525.1"/>
    </source>
</evidence>
<keyword evidence="10" id="KW-0234">DNA repair</keyword>
<dbReference type="Proteomes" id="UP000003094">
    <property type="component" value="Unassembled WGS sequence"/>
</dbReference>
<dbReference type="PANTHER" id="PTHR43152:SF2">
    <property type="entry name" value="DRUG RESISTANCE ABC TRANSPORTER"/>
    <property type="match status" value="1"/>
</dbReference>
<dbReference type="EMBL" id="ADHJ01000031">
    <property type="protein sequence ID" value="EFU40525.1"/>
    <property type="molecule type" value="Genomic_DNA"/>
</dbReference>
<dbReference type="AlphaFoldDB" id="A0A2R9ST23"/>
<keyword evidence="9" id="KW-0238">DNA-binding</keyword>
<evidence type="ECO:0000256" key="2">
    <source>
        <dbReference type="ARBA" id="ARBA00022490"/>
    </source>
</evidence>
<evidence type="ECO:0000256" key="9">
    <source>
        <dbReference type="ARBA" id="ARBA00023125"/>
    </source>
</evidence>
<keyword evidence="3" id="KW-0677">Repeat</keyword>
<sequence>MAGSGKSSLINHVFMQKYPDAIAIDQSAVGVSNRSISATYTGIMDDVRKTFATANMVNPGLFSFNSKGACEHCQGLSVVYTDLAYLDEVKLPCDVCGGRRFKEEVLRYKLNGRSVADVLSMTVSEAIDYFGMGSGDIVRKLQAMSDVGLDWTICRSASR</sequence>
<keyword evidence="8" id="KW-0267">Excision nuclease</keyword>